<dbReference type="EMBL" id="JMCG01000001">
    <property type="protein sequence ID" value="KGK11733.1"/>
    <property type="molecule type" value="Genomic_DNA"/>
</dbReference>
<dbReference type="RefSeq" id="WP_039427303.1">
    <property type="nucleotide sequence ID" value="NZ_CP061844.1"/>
</dbReference>
<dbReference type="Proteomes" id="UP000029994">
    <property type="component" value="Unassembled WGS sequence"/>
</dbReference>
<evidence type="ECO:0000313" key="2">
    <source>
        <dbReference type="Proteomes" id="UP000029994"/>
    </source>
</evidence>
<gene>
    <name evidence="1" type="ORF">EA26_10620</name>
</gene>
<dbReference type="eggNOG" id="ENOG5030S36">
    <property type="taxonomic scope" value="Bacteria"/>
</dbReference>
<reference evidence="1 2" key="1">
    <citation type="submission" date="2014-04" db="EMBL/GenBank/DDBJ databases">
        <title>Genome sequencing of Vibrio navarrensis strains.</title>
        <authorList>
            <person name="Gladney L.M."/>
            <person name="Katz L.S."/>
            <person name="Marino-Ramirez L."/>
            <person name="Jordan I.K."/>
        </authorList>
    </citation>
    <scope>NUCLEOTIDE SEQUENCE [LARGE SCALE GENOMIC DNA]</scope>
    <source>
        <strain evidence="1 2">ATCC 51183</strain>
    </source>
</reference>
<name>A0A099LU01_9VIBR</name>
<dbReference type="STRING" id="29495.EA26_10620"/>
<sequence length="178" mass="20755">MNELEQQLSDIGVHTLEFVENHPQALTRFCTGQNDLYLRVVENKPQTPKQLLLLGLLTKAHSETLADFMQHAKSRQVMHSVFESELGEEFAERFNDVTLQDLSLVTTLWLFVQGRLNMDFSLANDHAHETAQHLSPFLKMQPDAIRSEFMQSFYQGKMLYQRDNPPNSFWQRIRNLFA</sequence>
<dbReference type="GeneID" id="43683629"/>
<keyword evidence="2" id="KW-1185">Reference proteome</keyword>
<accession>A0A099LU01</accession>
<protein>
    <submittedName>
        <fullName evidence="1">Uncharacterized protein</fullName>
    </submittedName>
</protein>
<dbReference type="AlphaFoldDB" id="A0A099LU01"/>
<evidence type="ECO:0000313" key="1">
    <source>
        <dbReference type="EMBL" id="KGK11733.1"/>
    </source>
</evidence>
<comment type="caution">
    <text evidence="1">The sequence shown here is derived from an EMBL/GenBank/DDBJ whole genome shotgun (WGS) entry which is preliminary data.</text>
</comment>
<proteinExistence type="predicted"/>
<organism evidence="1 2">
    <name type="scientific">Vibrio navarrensis</name>
    <dbReference type="NCBI Taxonomy" id="29495"/>
    <lineage>
        <taxon>Bacteria</taxon>
        <taxon>Pseudomonadati</taxon>
        <taxon>Pseudomonadota</taxon>
        <taxon>Gammaproteobacteria</taxon>
        <taxon>Vibrionales</taxon>
        <taxon>Vibrionaceae</taxon>
        <taxon>Vibrio</taxon>
    </lineage>
</organism>